<reference evidence="7 8" key="1">
    <citation type="submission" date="2018-06" db="EMBL/GenBank/DDBJ databases">
        <title>Genomic Encyclopedia of Archaeal and Bacterial Type Strains, Phase II (KMG-II): from individual species to whole genera.</title>
        <authorList>
            <person name="Goeker M."/>
        </authorList>
    </citation>
    <scope>NUCLEOTIDE SEQUENCE [LARGE SCALE GENOMIC DNA]</scope>
    <source>
        <strain evidence="7 8">ATCC BAA-1881</strain>
    </source>
</reference>
<comment type="caution">
    <text evidence="7">The sequence shown here is derived from an EMBL/GenBank/DDBJ whole genome shotgun (WGS) entry which is preliminary data.</text>
</comment>
<feature type="transmembrane region" description="Helical" evidence="6">
    <location>
        <begin position="192"/>
        <end position="216"/>
    </location>
</feature>
<protein>
    <submittedName>
        <fullName evidence="7">Putative membrane protein</fullName>
    </submittedName>
</protein>
<proteinExistence type="predicted"/>
<dbReference type="GO" id="GO:0005886">
    <property type="term" value="C:plasma membrane"/>
    <property type="evidence" value="ECO:0007669"/>
    <property type="project" value="UniProtKB-SubCell"/>
</dbReference>
<feature type="transmembrane region" description="Helical" evidence="6">
    <location>
        <begin position="154"/>
        <end position="172"/>
    </location>
</feature>
<evidence type="ECO:0000256" key="5">
    <source>
        <dbReference type="ARBA" id="ARBA00023136"/>
    </source>
</evidence>
<dbReference type="EMBL" id="QKUF01000024">
    <property type="protein sequence ID" value="PZW23946.1"/>
    <property type="molecule type" value="Genomic_DNA"/>
</dbReference>
<evidence type="ECO:0000313" key="8">
    <source>
        <dbReference type="Proteomes" id="UP000248806"/>
    </source>
</evidence>
<evidence type="ECO:0000256" key="3">
    <source>
        <dbReference type="ARBA" id="ARBA00022692"/>
    </source>
</evidence>
<keyword evidence="8" id="KW-1185">Reference proteome</keyword>
<feature type="transmembrane region" description="Helical" evidence="6">
    <location>
        <begin position="16"/>
        <end position="36"/>
    </location>
</feature>
<dbReference type="InterPro" id="IPR019108">
    <property type="entry name" value="Caa3_assmbl_CtaG-rel"/>
</dbReference>
<evidence type="ECO:0000313" key="7">
    <source>
        <dbReference type="EMBL" id="PZW23946.1"/>
    </source>
</evidence>
<accession>A0A326U0M0</accession>
<feature type="transmembrane region" description="Helical" evidence="6">
    <location>
        <begin position="123"/>
        <end position="142"/>
    </location>
</feature>
<organism evidence="7 8">
    <name type="scientific">Thermosporothrix hazakensis</name>
    <dbReference type="NCBI Taxonomy" id="644383"/>
    <lineage>
        <taxon>Bacteria</taxon>
        <taxon>Bacillati</taxon>
        <taxon>Chloroflexota</taxon>
        <taxon>Ktedonobacteria</taxon>
        <taxon>Ktedonobacterales</taxon>
        <taxon>Thermosporotrichaceae</taxon>
        <taxon>Thermosporothrix</taxon>
    </lineage>
</organism>
<keyword evidence="2" id="KW-1003">Cell membrane</keyword>
<name>A0A326U0M0_THEHA</name>
<comment type="subcellular location">
    <subcellularLocation>
        <location evidence="1">Cell membrane</location>
        <topology evidence="1">Multi-pass membrane protein</topology>
    </subcellularLocation>
</comment>
<evidence type="ECO:0000256" key="6">
    <source>
        <dbReference type="SAM" id="Phobius"/>
    </source>
</evidence>
<keyword evidence="5 6" id="KW-0472">Membrane</keyword>
<evidence type="ECO:0000256" key="1">
    <source>
        <dbReference type="ARBA" id="ARBA00004651"/>
    </source>
</evidence>
<feature type="transmembrane region" description="Helical" evidence="6">
    <location>
        <begin position="48"/>
        <end position="68"/>
    </location>
</feature>
<gene>
    <name evidence="7" type="ORF">EI42_04871</name>
</gene>
<evidence type="ECO:0000256" key="2">
    <source>
        <dbReference type="ARBA" id="ARBA00022475"/>
    </source>
</evidence>
<dbReference type="AlphaFoldDB" id="A0A326U0M0"/>
<dbReference type="Pfam" id="PF09678">
    <property type="entry name" value="Caa3_CtaG"/>
    <property type="match status" value="1"/>
</dbReference>
<dbReference type="RefSeq" id="WP_170142867.1">
    <property type="nucleotide sequence ID" value="NZ_BIFX01000001.1"/>
</dbReference>
<sequence length="318" mass="35746">MNANLGLDYWLSQWTFAPSVILGCALVIGLYLYGVGPLRKKYHLADSVSRGQVILFVCGVLAIFFAVVSPIDEIGHEYLFSAHMVQHLLITVVGPPLMVAGMPGWLIAPILQDRTILKFGRFLTHPFVAFTLFFGDFFLWHAPPLYNETLTNESLHVLEHLTFIVFATIYWWPLLSPVKEGLPRLSIGGQILYLFLSGMPTMLLGAGLTFMQPLYAPYIKQPVRAWGFSPAFDQQLGGLVMWVPGNILNIIVMSILFLRWLQLQDQKQKEEDKRFYGVSEGGPASLAEAEEDEEIITVLTNTEGEVVDEEIKGRERSL</sequence>
<dbReference type="Proteomes" id="UP000248806">
    <property type="component" value="Unassembled WGS sequence"/>
</dbReference>
<feature type="transmembrane region" description="Helical" evidence="6">
    <location>
        <begin position="236"/>
        <end position="258"/>
    </location>
</feature>
<keyword evidence="4 6" id="KW-1133">Transmembrane helix</keyword>
<feature type="transmembrane region" description="Helical" evidence="6">
    <location>
        <begin position="88"/>
        <end position="111"/>
    </location>
</feature>
<evidence type="ECO:0000256" key="4">
    <source>
        <dbReference type="ARBA" id="ARBA00022989"/>
    </source>
</evidence>
<keyword evidence="3 6" id="KW-0812">Transmembrane</keyword>